<dbReference type="SUPFAM" id="SSF50182">
    <property type="entry name" value="Sm-like ribonucleoproteins"/>
    <property type="match status" value="1"/>
</dbReference>
<evidence type="ECO:0000256" key="6">
    <source>
        <dbReference type="ARBA" id="ARBA00023136"/>
    </source>
</evidence>
<dbReference type="Gene3D" id="2.30.30.60">
    <property type="match status" value="1"/>
</dbReference>
<feature type="transmembrane region" description="Helical" evidence="7">
    <location>
        <begin position="143"/>
        <end position="164"/>
    </location>
</feature>
<evidence type="ECO:0000256" key="1">
    <source>
        <dbReference type="ARBA" id="ARBA00004651"/>
    </source>
</evidence>
<feature type="transmembrane region" description="Helical" evidence="7">
    <location>
        <begin position="170"/>
        <end position="189"/>
    </location>
</feature>
<evidence type="ECO:0000313" key="11">
    <source>
        <dbReference type="EMBL" id="SSW90794.1"/>
    </source>
</evidence>
<evidence type="ECO:0000313" key="12">
    <source>
        <dbReference type="Proteomes" id="UP000252631"/>
    </source>
</evidence>
<dbReference type="PANTHER" id="PTHR30566:SF25">
    <property type="entry name" value="INNER MEMBRANE PROTEIN"/>
    <property type="match status" value="1"/>
</dbReference>
<dbReference type="InterPro" id="IPR023408">
    <property type="entry name" value="MscS_beta-dom_sf"/>
</dbReference>
<feature type="transmembrane region" description="Helical" evidence="7">
    <location>
        <begin position="18"/>
        <end position="44"/>
    </location>
</feature>
<reference evidence="10 13" key="2">
    <citation type="submission" date="2018-07" db="EMBL/GenBank/DDBJ databases">
        <title>Genomic Encyclopedia of Archaeal and Bacterial Type Strains, Phase II (KMG-II): from individual species to whole genera.</title>
        <authorList>
            <person name="Goeker M."/>
        </authorList>
    </citation>
    <scope>NUCLEOTIDE SEQUENCE [LARGE SCALE GENOMIC DNA]</scope>
    <source>
        <strain evidence="10 13">JA575</strain>
    </source>
</reference>
<dbReference type="Pfam" id="PF00924">
    <property type="entry name" value="MS_channel_2nd"/>
    <property type="match status" value="1"/>
</dbReference>
<dbReference type="PANTHER" id="PTHR30566">
    <property type="entry name" value="YNAI-RELATED MECHANOSENSITIVE ION CHANNEL"/>
    <property type="match status" value="1"/>
</dbReference>
<dbReference type="GO" id="GO:0008381">
    <property type="term" value="F:mechanosensitive monoatomic ion channel activity"/>
    <property type="evidence" value="ECO:0007669"/>
    <property type="project" value="UniProtKB-ARBA"/>
</dbReference>
<feature type="transmembrane region" description="Helical" evidence="7">
    <location>
        <begin position="96"/>
        <end position="122"/>
    </location>
</feature>
<evidence type="ECO:0000256" key="3">
    <source>
        <dbReference type="ARBA" id="ARBA00022475"/>
    </source>
</evidence>
<comment type="subcellular location">
    <subcellularLocation>
        <location evidence="1">Cell membrane</location>
        <topology evidence="1">Multi-pass membrane protein</topology>
    </subcellularLocation>
</comment>
<evidence type="ECO:0000256" key="7">
    <source>
        <dbReference type="SAM" id="Phobius"/>
    </source>
</evidence>
<organism evidence="11 12">
    <name type="scientific">Rhodopseudomonas pentothenatexigens</name>
    <dbReference type="NCBI Taxonomy" id="999699"/>
    <lineage>
        <taxon>Bacteria</taxon>
        <taxon>Pseudomonadati</taxon>
        <taxon>Pseudomonadota</taxon>
        <taxon>Alphaproteobacteria</taxon>
        <taxon>Hyphomicrobiales</taxon>
        <taxon>Nitrobacteraceae</taxon>
        <taxon>Rhodopseudomonas</taxon>
    </lineage>
</organism>
<feature type="domain" description="Mechanosensitive ion channel MscS" evidence="8">
    <location>
        <begin position="192"/>
        <end position="258"/>
    </location>
</feature>
<feature type="transmembrane region" description="Helical" evidence="7">
    <location>
        <begin position="65"/>
        <end position="84"/>
    </location>
</feature>
<dbReference type="Proteomes" id="UP000256343">
    <property type="component" value="Unassembled WGS sequence"/>
</dbReference>
<sequence>MFERVIADLTAQFSLMPAWLTVTLIVAAAAFVALLLHRLMYSLFERRLKRAKRFAWLLILQKSRGPSALAVTLFVAVAVLRLMPLEADLAQTLIRILQITVIALLTWIATRMTDIFGAVYLRRFHKESTDDFLARKQVTQIRILKRAAATLITVVGIAAALMTFESVRQYGVSLFASAGVAGLAIGLAARPLLSSMIAGIQIALTQPIRLQDVVIVEGEYGTVEEITSTYVVVKLWDWRRMVIPLSYFIEKPFQNWTRDSAALIGAVTFNVDYSADVGRIRTKLNEIVESHPLWDKKVVNLQVTDATERSIELRALVSAGSAATLWDLRCAVREQLIAFVREEMARALPRSRQQVVETKPVAIRAADAGVKISAMPQHAAE</sequence>
<comment type="similarity">
    <text evidence="2">Belongs to the MscS (TC 1.A.23) family.</text>
</comment>
<accession>A0A336JT73</accession>
<evidence type="ECO:0000259" key="9">
    <source>
        <dbReference type="Pfam" id="PF21082"/>
    </source>
</evidence>
<dbReference type="GO" id="GO:0005886">
    <property type="term" value="C:plasma membrane"/>
    <property type="evidence" value="ECO:0007669"/>
    <property type="project" value="UniProtKB-SubCell"/>
</dbReference>
<keyword evidence="3" id="KW-1003">Cell membrane</keyword>
<feature type="domain" description="Mechanosensitive ion channel MscS C-terminal" evidence="9">
    <location>
        <begin position="267"/>
        <end position="343"/>
    </location>
</feature>
<evidence type="ECO:0000256" key="2">
    <source>
        <dbReference type="ARBA" id="ARBA00008017"/>
    </source>
</evidence>
<keyword evidence="6 7" id="KW-0472">Membrane</keyword>
<proteinExistence type="inferred from homology"/>
<keyword evidence="13" id="KW-1185">Reference proteome</keyword>
<dbReference type="SUPFAM" id="SSF82689">
    <property type="entry name" value="Mechanosensitive channel protein MscS (YggB), C-terminal domain"/>
    <property type="match status" value="1"/>
</dbReference>
<dbReference type="InterPro" id="IPR010920">
    <property type="entry name" value="LSM_dom_sf"/>
</dbReference>
<dbReference type="InterPro" id="IPR049278">
    <property type="entry name" value="MS_channel_C"/>
</dbReference>
<evidence type="ECO:0000313" key="10">
    <source>
        <dbReference type="EMBL" id="RED36234.1"/>
    </source>
</evidence>
<evidence type="ECO:0000313" key="13">
    <source>
        <dbReference type="Proteomes" id="UP000256343"/>
    </source>
</evidence>
<dbReference type="AlphaFoldDB" id="A0A336JT73"/>
<dbReference type="Pfam" id="PF21082">
    <property type="entry name" value="MS_channel_3rd"/>
    <property type="match status" value="1"/>
</dbReference>
<dbReference type="InterPro" id="IPR011066">
    <property type="entry name" value="MscS_channel_C_sf"/>
</dbReference>
<dbReference type="Gene3D" id="1.10.287.1260">
    <property type="match status" value="1"/>
</dbReference>
<dbReference type="RefSeq" id="WP_244601237.1">
    <property type="nucleotide sequence ID" value="NZ_QRDT01000008.1"/>
</dbReference>
<name>A0A336JT73_9BRAD</name>
<evidence type="ECO:0000259" key="8">
    <source>
        <dbReference type="Pfam" id="PF00924"/>
    </source>
</evidence>
<keyword evidence="4 7" id="KW-0812">Transmembrane</keyword>
<evidence type="ECO:0000256" key="5">
    <source>
        <dbReference type="ARBA" id="ARBA00022989"/>
    </source>
</evidence>
<reference evidence="11 12" key="1">
    <citation type="submission" date="2017-08" db="EMBL/GenBank/DDBJ databases">
        <authorList>
            <person name="de Groot N.N."/>
        </authorList>
    </citation>
    <scope>NUCLEOTIDE SEQUENCE [LARGE SCALE GENOMIC DNA]</scope>
    <source>
        <strain evidence="11 12">JA575</strain>
    </source>
</reference>
<dbReference type="InterPro" id="IPR006685">
    <property type="entry name" value="MscS_channel_2nd"/>
</dbReference>
<evidence type="ECO:0000256" key="4">
    <source>
        <dbReference type="ARBA" id="ARBA00022692"/>
    </source>
</evidence>
<dbReference type="Proteomes" id="UP000252631">
    <property type="component" value="Unassembled WGS sequence"/>
</dbReference>
<keyword evidence="5 7" id="KW-1133">Transmembrane helix</keyword>
<dbReference type="EMBL" id="UFQQ01000008">
    <property type="protein sequence ID" value="SSW90794.1"/>
    <property type="molecule type" value="Genomic_DNA"/>
</dbReference>
<protein>
    <submittedName>
        <fullName evidence="11">Small-conductance mechanosensitive channel</fullName>
    </submittedName>
</protein>
<gene>
    <name evidence="10" type="ORF">BJ125_108169</name>
    <name evidence="11" type="ORF">SAMN05892882_108169</name>
</gene>
<dbReference type="EMBL" id="QRDT01000008">
    <property type="protein sequence ID" value="RED36234.1"/>
    <property type="molecule type" value="Genomic_DNA"/>
</dbReference>